<keyword evidence="2" id="KW-0677">Repeat</keyword>
<dbReference type="PRINTS" id="PR00320">
    <property type="entry name" value="GPROTEINBRPT"/>
</dbReference>
<dbReference type="InterPro" id="IPR015943">
    <property type="entry name" value="WD40/YVTN_repeat-like_dom_sf"/>
</dbReference>
<comment type="caution">
    <text evidence="6">The sequence shown here is derived from an EMBL/GenBank/DDBJ whole genome shotgun (WGS) entry which is preliminary data.</text>
</comment>
<dbReference type="InterPro" id="IPR042238">
    <property type="entry name" value="Rad28/ERCC8/Ckn1/ATCSA-1"/>
</dbReference>
<dbReference type="SUPFAM" id="SSF50978">
    <property type="entry name" value="WD40 repeat-like"/>
    <property type="match status" value="1"/>
</dbReference>
<dbReference type="PANTHER" id="PTHR46202:SF1">
    <property type="entry name" value="DNA EXCISION REPAIR PROTEIN ERCC-8"/>
    <property type="match status" value="1"/>
</dbReference>
<dbReference type="InterPro" id="IPR001680">
    <property type="entry name" value="WD40_rpt"/>
</dbReference>
<organism evidence="6 7">
    <name type="scientific">Starmerella bacillaris</name>
    <name type="common">Yeast</name>
    <name type="synonym">Candida zemplinina</name>
    <dbReference type="NCBI Taxonomy" id="1247836"/>
    <lineage>
        <taxon>Eukaryota</taxon>
        <taxon>Fungi</taxon>
        <taxon>Dikarya</taxon>
        <taxon>Ascomycota</taxon>
        <taxon>Saccharomycotina</taxon>
        <taxon>Dipodascomycetes</taxon>
        <taxon>Dipodascales</taxon>
        <taxon>Trichomonascaceae</taxon>
        <taxon>Starmerella</taxon>
    </lineage>
</organism>
<dbReference type="PROSITE" id="PS00678">
    <property type="entry name" value="WD_REPEATS_1"/>
    <property type="match status" value="1"/>
</dbReference>
<feature type="repeat" description="WD" evidence="5">
    <location>
        <begin position="13"/>
        <end position="48"/>
    </location>
</feature>
<dbReference type="Proteomes" id="UP001362899">
    <property type="component" value="Unassembled WGS sequence"/>
</dbReference>
<dbReference type="Pfam" id="PF00400">
    <property type="entry name" value="WD40"/>
    <property type="match status" value="4"/>
</dbReference>
<name>A0AAV5RI20_STABA</name>
<dbReference type="PROSITE" id="PS50294">
    <property type="entry name" value="WD_REPEATS_REGION"/>
    <property type="match status" value="2"/>
</dbReference>
<keyword evidence="7" id="KW-1185">Reference proteome</keyword>
<evidence type="ECO:0000256" key="4">
    <source>
        <dbReference type="ARBA" id="ARBA00023204"/>
    </source>
</evidence>
<dbReference type="InterPro" id="IPR020472">
    <property type="entry name" value="WD40_PAC1"/>
</dbReference>
<keyword evidence="4" id="KW-0234">DNA repair</keyword>
<dbReference type="AlphaFoldDB" id="A0AAV5RI20"/>
<dbReference type="GO" id="GO:0043161">
    <property type="term" value="P:proteasome-mediated ubiquitin-dependent protein catabolic process"/>
    <property type="evidence" value="ECO:0007669"/>
    <property type="project" value="TreeGrafter"/>
</dbReference>
<dbReference type="GO" id="GO:0006283">
    <property type="term" value="P:transcription-coupled nucleotide-excision repair"/>
    <property type="evidence" value="ECO:0007669"/>
    <property type="project" value="InterPro"/>
</dbReference>
<proteinExistence type="predicted"/>
<dbReference type="GO" id="GO:0000109">
    <property type="term" value="C:nucleotide-excision repair complex"/>
    <property type="evidence" value="ECO:0007669"/>
    <property type="project" value="TreeGrafter"/>
</dbReference>
<feature type="repeat" description="WD" evidence="5">
    <location>
        <begin position="213"/>
        <end position="245"/>
    </location>
</feature>
<gene>
    <name evidence="6" type="ORF">DASB73_019880</name>
</gene>
<feature type="repeat" description="WD" evidence="5">
    <location>
        <begin position="152"/>
        <end position="194"/>
    </location>
</feature>
<reference evidence="6 7" key="1">
    <citation type="journal article" date="2023" name="Elife">
        <title>Identification of key yeast species and microbe-microbe interactions impacting larval growth of Drosophila in the wild.</title>
        <authorList>
            <person name="Mure A."/>
            <person name="Sugiura Y."/>
            <person name="Maeda R."/>
            <person name="Honda K."/>
            <person name="Sakurai N."/>
            <person name="Takahashi Y."/>
            <person name="Watada M."/>
            <person name="Katoh T."/>
            <person name="Gotoh A."/>
            <person name="Gotoh Y."/>
            <person name="Taniguchi I."/>
            <person name="Nakamura K."/>
            <person name="Hayashi T."/>
            <person name="Katayama T."/>
            <person name="Uemura T."/>
            <person name="Hattori Y."/>
        </authorList>
    </citation>
    <scope>NUCLEOTIDE SEQUENCE [LARGE SCALE GENOMIC DNA]</scope>
    <source>
        <strain evidence="6 7">SB-73</strain>
    </source>
</reference>
<dbReference type="Gene3D" id="2.130.10.10">
    <property type="entry name" value="YVTN repeat-like/Quinoprotein amine dehydrogenase"/>
    <property type="match status" value="1"/>
</dbReference>
<dbReference type="PANTHER" id="PTHR46202">
    <property type="entry name" value="DNA EXCISION REPAIR PROTEIN ERCC-8"/>
    <property type="match status" value="1"/>
</dbReference>
<dbReference type="InterPro" id="IPR019775">
    <property type="entry name" value="WD40_repeat_CS"/>
</dbReference>
<dbReference type="PROSITE" id="PS50082">
    <property type="entry name" value="WD_REPEATS_2"/>
    <property type="match status" value="4"/>
</dbReference>
<keyword evidence="3" id="KW-0227">DNA damage</keyword>
<dbReference type="GO" id="GO:0000209">
    <property type="term" value="P:protein polyubiquitination"/>
    <property type="evidence" value="ECO:0007669"/>
    <property type="project" value="TreeGrafter"/>
</dbReference>
<dbReference type="InterPro" id="IPR036322">
    <property type="entry name" value="WD40_repeat_dom_sf"/>
</dbReference>
<dbReference type="EMBL" id="BTGC01000003">
    <property type="protein sequence ID" value="GMM51030.1"/>
    <property type="molecule type" value="Genomic_DNA"/>
</dbReference>
<evidence type="ECO:0000313" key="6">
    <source>
        <dbReference type="EMBL" id="GMM51030.1"/>
    </source>
</evidence>
<dbReference type="GO" id="GO:0031464">
    <property type="term" value="C:Cul4A-RING E3 ubiquitin ligase complex"/>
    <property type="evidence" value="ECO:0007669"/>
    <property type="project" value="TreeGrafter"/>
</dbReference>
<evidence type="ECO:0000256" key="2">
    <source>
        <dbReference type="ARBA" id="ARBA00022737"/>
    </source>
</evidence>
<evidence type="ECO:0000256" key="5">
    <source>
        <dbReference type="PROSITE-ProRule" id="PRU00221"/>
    </source>
</evidence>
<keyword evidence="1 5" id="KW-0853">WD repeat</keyword>
<sequence length="349" mass="38994">MVEGLMQGEVFCHSGHIGYINSLDIDSTDHQLLLCGGSDSAISIWDVDVDRSDIQTTPLCKLDMKIGHDYGLSKVQWWPFDQSMFFTGSFDFTVKVWDSSELDVVYSFDFENKVYNFDVNRHDENGLIAVGLSTPLIRLVDLRSVGSIQTLKGHHSGSVLSVKWSPTNSNVLASAGSDGTVRIWDIRQANQQLASLDLLRTNLKQSLTDPEFRKAHRAVSNGLAWNYSGSELLSLGLDNKARVWSELDDGGVNKSINFGPLFQDRRQQTMDPCVSLESHHDKPVVFLPSDTGDILKCSLEDGKLIQRLVPPGKEARHNRQASFIARGSEINQYFSSACDGSIIRWFYDD</sequence>
<evidence type="ECO:0000256" key="3">
    <source>
        <dbReference type="ARBA" id="ARBA00022763"/>
    </source>
</evidence>
<accession>A0AAV5RI20</accession>
<protein>
    <submittedName>
        <fullName evidence="6">Rad28 protein</fullName>
    </submittedName>
</protein>
<feature type="repeat" description="WD" evidence="5">
    <location>
        <begin position="65"/>
        <end position="107"/>
    </location>
</feature>
<evidence type="ECO:0000256" key="1">
    <source>
        <dbReference type="ARBA" id="ARBA00022574"/>
    </source>
</evidence>
<evidence type="ECO:0000313" key="7">
    <source>
        <dbReference type="Proteomes" id="UP001362899"/>
    </source>
</evidence>
<dbReference type="SMART" id="SM00320">
    <property type="entry name" value="WD40"/>
    <property type="match status" value="4"/>
</dbReference>